<dbReference type="AlphaFoldDB" id="A0A1T2KZJ5"/>
<gene>
    <name evidence="1" type="ORF">BOW53_16205</name>
</gene>
<name>A0A1T2KZJ5_9GAMM</name>
<accession>A0A1T2KZJ5</accession>
<organism evidence="1 2">
    <name type="scientific">Solemya pervernicosa gill symbiont</name>
    <dbReference type="NCBI Taxonomy" id="642797"/>
    <lineage>
        <taxon>Bacteria</taxon>
        <taxon>Pseudomonadati</taxon>
        <taxon>Pseudomonadota</taxon>
        <taxon>Gammaproteobacteria</taxon>
        <taxon>sulfur-oxidizing symbionts</taxon>
    </lineage>
</organism>
<evidence type="ECO:0000313" key="1">
    <source>
        <dbReference type="EMBL" id="OOZ38224.1"/>
    </source>
</evidence>
<proteinExistence type="predicted"/>
<keyword evidence="2" id="KW-1185">Reference proteome</keyword>
<sequence>MLDSFMGGEFVIQGYVGRDIYGSAPLSPHLYVYNPRLIQDNLPSRFNSMDHPGEGWQQMKALMSVHSVGIMRTTFSAINTDKSSRKNAAPVQVE</sequence>
<reference evidence="1 2" key="1">
    <citation type="submission" date="2016-11" db="EMBL/GenBank/DDBJ databases">
        <title>Mixed transmission modes and dynamic genome evolution in an obligate animal-bacterial symbiosis.</title>
        <authorList>
            <person name="Russell S.L."/>
            <person name="Corbett-Detig R.B."/>
            <person name="Cavanaugh C.M."/>
        </authorList>
    </citation>
    <scope>NUCLEOTIDE SEQUENCE [LARGE SCALE GENOMIC DNA]</scope>
    <source>
        <strain evidence="1">Sveles-Q1</strain>
    </source>
</reference>
<protein>
    <submittedName>
        <fullName evidence="1">Uncharacterized protein</fullName>
    </submittedName>
</protein>
<dbReference type="Proteomes" id="UP000191110">
    <property type="component" value="Unassembled WGS sequence"/>
</dbReference>
<dbReference type="EMBL" id="MPRL01000113">
    <property type="protein sequence ID" value="OOZ38224.1"/>
    <property type="molecule type" value="Genomic_DNA"/>
</dbReference>
<evidence type="ECO:0000313" key="2">
    <source>
        <dbReference type="Proteomes" id="UP000191110"/>
    </source>
</evidence>
<comment type="caution">
    <text evidence="1">The sequence shown here is derived from an EMBL/GenBank/DDBJ whole genome shotgun (WGS) entry which is preliminary data.</text>
</comment>